<keyword evidence="7" id="KW-1185">Reference proteome</keyword>
<protein>
    <submittedName>
        <fullName evidence="6">DUF4870 domain-containing protein</fullName>
    </submittedName>
</protein>
<evidence type="ECO:0000256" key="5">
    <source>
        <dbReference type="SAM" id="Phobius"/>
    </source>
</evidence>
<sequence length="109" mass="12317">MNSANGVLLNYWLSVFFTIIPAIIFYFVVPKNSRYHQLHADNLNFSILHTIVQVGLALLNTFLPFSTMVMLGLAPLVFFVVHLIAAVKVSSGPDTMREDPFLFNIKFVQ</sequence>
<organism evidence="6 7">
    <name type="scientific">Mobiluncus porci</name>
    <dbReference type="NCBI Taxonomy" id="2652278"/>
    <lineage>
        <taxon>Bacteria</taxon>
        <taxon>Bacillati</taxon>
        <taxon>Actinomycetota</taxon>
        <taxon>Actinomycetes</taxon>
        <taxon>Actinomycetales</taxon>
        <taxon>Actinomycetaceae</taxon>
        <taxon>Mobiluncus</taxon>
    </lineage>
</organism>
<dbReference type="InterPro" id="IPR019109">
    <property type="entry name" value="MamF_MmsF"/>
</dbReference>
<comment type="caution">
    <text evidence="6">The sequence shown here is derived from an EMBL/GenBank/DDBJ whole genome shotgun (WGS) entry which is preliminary data.</text>
</comment>
<dbReference type="Proteomes" id="UP000442535">
    <property type="component" value="Unassembled WGS sequence"/>
</dbReference>
<keyword evidence="2 5" id="KW-0812">Transmembrane</keyword>
<reference evidence="6 7" key="1">
    <citation type="submission" date="2019-08" db="EMBL/GenBank/DDBJ databases">
        <title>In-depth cultivation of the pig gut microbiome towards novel bacterial diversity and tailored functional studies.</title>
        <authorList>
            <person name="Wylensek D."/>
            <person name="Hitch T.C.A."/>
            <person name="Clavel T."/>
        </authorList>
    </citation>
    <scope>NUCLEOTIDE SEQUENCE [LARGE SCALE GENOMIC DNA]</scope>
    <source>
        <strain evidence="6 7">RF-GAM-744-WT-7</strain>
    </source>
</reference>
<evidence type="ECO:0000256" key="3">
    <source>
        <dbReference type="ARBA" id="ARBA00022989"/>
    </source>
</evidence>
<dbReference type="EMBL" id="VUMY01000001">
    <property type="protein sequence ID" value="MST48818.1"/>
    <property type="molecule type" value="Genomic_DNA"/>
</dbReference>
<name>A0A7K0K085_9ACTO</name>
<evidence type="ECO:0000313" key="7">
    <source>
        <dbReference type="Proteomes" id="UP000442535"/>
    </source>
</evidence>
<keyword evidence="4 5" id="KW-0472">Membrane</keyword>
<evidence type="ECO:0000256" key="4">
    <source>
        <dbReference type="ARBA" id="ARBA00023136"/>
    </source>
</evidence>
<gene>
    <name evidence="6" type="ORF">FYJ63_00840</name>
</gene>
<dbReference type="AlphaFoldDB" id="A0A7K0K085"/>
<evidence type="ECO:0000313" key="6">
    <source>
        <dbReference type="EMBL" id="MST48818.1"/>
    </source>
</evidence>
<evidence type="ECO:0000256" key="2">
    <source>
        <dbReference type="ARBA" id="ARBA00022692"/>
    </source>
</evidence>
<evidence type="ECO:0000256" key="1">
    <source>
        <dbReference type="ARBA" id="ARBA00004141"/>
    </source>
</evidence>
<keyword evidence="3 5" id="KW-1133">Transmembrane helix</keyword>
<dbReference type="Pfam" id="PF09685">
    <property type="entry name" value="MamF_MmsF"/>
    <property type="match status" value="1"/>
</dbReference>
<comment type="subcellular location">
    <subcellularLocation>
        <location evidence="1">Membrane</location>
        <topology evidence="1">Multi-pass membrane protein</topology>
    </subcellularLocation>
</comment>
<feature type="transmembrane region" description="Helical" evidence="5">
    <location>
        <begin position="12"/>
        <end position="29"/>
    </location>
</feature>
<feature type="transmembrane region" description="Helical" evidence="5">
    <location>
        <begin position="65"/>
        <end position="87"/>
    </location>
</feature>
<proteinExistence type="predicted"/>
<accession>A0A7K0K085</accession>